<protein>
    <submittedName>
        <fullName evidence="4">ABC-type branched-chain amino acid transport system, substrate-binding protein</fullName>
    </submittedName>
</protein>
<dbReference type="AlphaFoldDB" id="A0A1G8BNF2"/>
<evidence type="ECO:0000259" key="3">
    <source>
        <dbReference type="Pfam" id="PF13458"/>
    </source>
</evidence>
<evidence type="ECO:0000256" key="2">
    <source>
        <dbReference type="ARBA" id="ARBA00022729"/>
    </source>
</evidence>
<dbReference type="Proteomes" id="UP000199202">
    <property type="component" value="Unassembled WGS sequence"/>
</dbReference>
<dbReference type="SUPFAM" id="SSF53822">
    <property type="entry name" value="Periplasmic binding protein-like I"/>
    <property type="match status" value="1"/>
</dbReference>
<dbReference type="InterPro" id="IPR028082">
    <property type="entry name" value="Peripla_BP_I"/>
</dbReference>
<organism evidence="4 5">
    <name type="scientific">Nonomuraea jiangxiensis</name>
    <dbReference type="NCBI Taxonomy" id="633440"/>
    <lineage>
        <taxon>Bacteria</taxon>
        <taxon>Bacillati</taxon>
        <taxon>Actinomycetota</taxon>
        <taxon>Actinomycetes</taxon>
        <taxon>Streptosporangiales</taxon>
        <taxon>Streptosporangiaceae</taxon>
        <taxon>Nonomuraea</taxon>
    </lineage>
</organism>
<dbReference type="PANTHER" id="PTHR30483">
    <property type="entry name" value="LEUCINE-SPECIFIC-BINDING PROTEIN"/>
    <property type="match status" value="1"/>
</dbReference>
<reference evidence="4 5" key="1">
    <citation type="submission" date="2016-10" db="EMBL/GenBank/DDBJ databases">
        <authorList>
            <person name="de Groot N.N."/>
        </authorList>
    </citation>
    <scope>NUCLEOTIDE SEQUENCE [LARGE SCALE GENOMIC DNA]</scope>
    <source>
        <strain evidence="4 5">CGMCC 4.6533</strain>
    </source>
</reference>
<dbReference type="PANTHER" id="PTHR30483:SF37">
    <property type="entry name" value="ABC TRANSPORTER SUBSTRATE-BINDING PROTEIN"/>
    <property type="match status" value="1"/>
</dbReference>
<dbReference type="RefSeq" id="WP_090929314.1">
    <property type="nucleotide sequence ID" value="NZ_FNDJ01000002.1"/>
</dbReference>
<evidence type="ECO:0000313" key="5">
    <source>
        <dbReference type="Proteomes" id="UP000199202"/>
    </source>
</evidence>
<dbReference type="STRING" id="633440.SAMN05421869_10277"/>
<keyword evidence="2" id="KW-0732">Signal</keyword>
<gene>
    <name evidence="4" type="ORF">SAMN05421869_10277</name>
</gene>
<evidence type="ECO:0000313" key="4">
    <source>
        <dbReference type="EMBL" id="SDH34663.1"/>
    </source>
</evidence>
<dbReference type="OrthoDB" id="3205221at2"/>
<comment type="similarity">
    <text evidence="1">Belongs to the leucine-binding protein family.</text>
</comment>
<dbReference type="Gene3D" id="3.40.50.2300">
    <property type="match status" value="2"/>
</dbReference>
<dbReference type="InterPro" id="IPR051010">
    <property type="entry name" value="BCAA_transport"/>
</dbReference>
<keyword evidence="5" id="KW-1185">Reference proteome</keyword>
<sequence>MASASVSVGVPLSLSGAFARFGEQARRGLLVWQSFQDDVDLVIEDDRSDPDTLEHVLRRLARRCDLLLGPYSTRLARRAGDLAAASGLLLWNHGGSGDDVERAHPGHVVSVPTPASRYADPFVRHLAASGRARHLWIVRGRGSFGRQVTAGAESAARSIGLSCTRGERLPGEIDGPWSLFCAGTFEEDVETVRQVRERRTPPVEMCAVAAGVREFGAAVAGPEGIYGVAQWAPGVGRTAEVGVPEPDFLARYAALAGGPPDYPAVQAVAAATIATHCLALAGGTEREALWSAASTLDTTTLFGPFRIDPGTGLQTGHQALLTRWTPTGPIPQP</sequence>
<accession>A0A1G8BNF2</accession>
<name>A0A1G8BNF2_9ACTN</name>
<feature type="domain" description="Leucine-binding protein" evidence="3">
    <location>
        <begin position="6"/>
        <end position="326"/>
    </location>
</feature>
<evidence type="ECO:0000256" key="1">
    <source>
        <dbReference type="ARBA" id="ARBA00010062"/>
    </source>
</evidence>
<dbReference type="InterPro" id="IPR028081">
    <property type="entry name" value="Leu-bd"/>
</dbReference>
<dbReference type="EMBL" id="FNDJ01000002">
    <property type="protein sequence ID" value="SDH34663.1"/>
    <property type="molecule type" value="Genomic_DNA"/>
</dbReference>
<proteinExistence type="inferred from homology"/>
<dbReference type="Pfam" id="PF13458">
    <property type="entry name" value="Peripla_BP_6"/>
    <property type="match status" value="1"/>
</dbReference>